<evidence type="ECO:0000259" key="2">
    <source>
        <dbReference type="Pfam" id="PF02517"/>
    </source>
</evidence>
<feature type="transmembrane region" description="Helical" evidence="1">
    <location>
        <begin position="135"/>
        <end position="154"/>
    </location>
</feature>
<keyword evidence="3" id="KW-0482">Metalloprotease</keyword>
<keyword evidence="3" id="KW-0645">Protease</keyword>
<name>A0ABT6BIN3_9BACT</name>
<keyword evidence="1" id="KW-0472">Membrane</keyword>
<accession>A0ABT6BIN3</accession>
<comment type="caution">
    <text evidence="3">The sequence shown here is derived from an EMBL/GenBank/DDBJ whole genome shotgun (WGS) entry which is preliminary data.</text>
</comment>
<dbReference type="Proteomes" id="UP001321344">
    <property type="component" value="Unassembled WGS sequence"/>
</dbReference>
<feature type="transmembrane region" description="Helical" evidence="1">
    <location>
        <begin position="166"/>
        <end position="188"/>
    </location>
</feature>
<feature type="transmembrane region" description="Helical" evidence="1">
    <location>
        <begin position="200"/>
        <end position="222"/>
    </location>
</feature>
<feature type="transmembrane region" description="Helical" evidence="1">
    <location>
        <begin position="38"/>
        <end position="59"/>
    </location>
</feature>
<dbReference type="InterPro" id="IPR003675">
    <property type="entry name" value="Rce1/LyrA-like_dom"/>
</dbReference>
<evidence type="ECO:0000313" key="4">
    <source>
        <dbReference type="Proteomes" id="UP001321344"/>
    </source>
</evidence>
<organism evidence="3 4">
    <name type="scientific">Aquirufa aurantiipilula</name>
    <dbReference type="NCBI Taxonomy" id="2696561"/>
    <lineage>
        <taxon>Bacteria</taxon>
        <taxon>Pseudomonadati</taxon>
        <taxon>Bacteroidota</taxon>
        <taxon>Cytophagia</taxon>
        <taxon>Cytophagales</taxon>
        <taxon>Flectobacillaceae</taxon>
        <taxon>Aquirufa</taxon>
    </lineage>
</organism>
<dbReference type="PANTHER" id="PTHR39430:SF1">
    <property type="entry name" value="PROTEASE"/>
    <property type="match status" value="1"/>
</dbReference>
<sequence length="230" mass="26549">MLGLLIQLVISYLIIRWVQKENLTVLGVYPSKTRITNLLLFCILAGVCSSITFFLRIIFAQELWILNPTLNLPLTLNAIWYNLKSVIYEELIFRGVLFYILIKRLGGTKAILISSIAFGIYHWFTFGVLNNPVQMFWIFVITFSAGYIYALGFYKTNSLYAPIGMHFGWNIVQSFVFSAGNIGSGLYVQKLPVPQIQVSYFIYFLITFLHLFLFILVFAFIFRKRSARTV</sequence>
<dbReference type="PANTHER" id="PTHR39430">
    <property type="entry name" value="MEMBRANE-ASSOCIATED PROTEASE-RELATED"/>
    <property type="match status" value="1"/>
</dbReference>
<keyword evidence="4" id="KW-1185">Reference proteome</keyword>
<dbReference type="EMBL" id="JARJOW010000003">
    <property type="protein sequence ID" value="MDF5690320.1"/>
    <property type="molecule type" value="Genomic_DNA"/>
</dbReference>
<reference evidence="3 4" key="1">
    <citation type="submission" date="2023-03" db="EMBL/GenBank/DDBJ databases">
        <title>Genome sequencing of Aquirufa.</title>
        <authorList>
            <person name="Pitt A."/>
            <person name="Hahn M.W."/>
        </authorList>
    </citation>
    <scope>NUCLEOTIDE SEQUENCE [LARGE SCALE GENOMIC DNA]</scope>
    <source>
        <strain evidence="3 4">WAEICH-18A</strain>
    </source>
</reference>
<proteinExistence type="predicted"/>
<keyword evidence="3" id="KW-0378">Hydrolase</keyword>
<feature type="domain" description="CAAX prenyl protease 2/Lysostaphin resistance protein A-like" evidence="2">
    <location>
        <begin position="75"/>
        <end position="172"/>
    </location>
</feature>
<dbReference type="RefSeq" id="WP_276343981.1">
    <property type="nucleotide sequence ID" value="NZ_JARJOW010000003.1"/>
</dbReference>
<gene>
    <name evidence="3" type="ORF">PQG43_05555</name>
</gene>
<evidence type="ECO:0000313" key="3">
    <source>
        <dbReference type="EMBL" id="MDF5690320.1"/>
    </source>
</evidence>
<keyword evidence="1" id="KW-1133">Transmembrane helix</keyword>
<evidence type="ECO:0000256" key="1">
    <source>
        <dbReference type="SAM" id="Phobius"/>
    </source>
</evidence>
<dbReference type="GO" id="GO:0008237">
    <property type="term" value="F:metallopeptidase activity"/>
    <property type="evidence" value="ECO:0007669"/>
    <property type="project" value="UniProtKB-KW"/>
</dbReference>
<dbReference type="Pfam" id="PF02517">
    <property type="entry name" value="Rce1-like"/>
    <property type="match status" value="1"/>
</dbReference>
<protein>
    <submittedName>
        <fullName evidence="3">CPBP family intramembrane metalloprotease</fullName>
    </submittedName>
</protein>
<keyword evidence="1" id="KW-0812">Transmembrane</keyword>